<evidence type="ECO:0000313" key="3">
    <source>
        <dbReference type="Proteomes" id="UP000593571"/>
    </source>
</evidence>
<reference evidence="2 3" key="1">
    <citation type="journal article" date="2020" name="Nature">
        <title>Six reference-quality genomes reveal evolution of bat adaptations.</title>
        <authorList>
            <person name="Jebb D."/>
            <person name="Huang Z."/>
            <person name="Pippel M."/>
            <person name="Hughes G.M."/>
            <person name="Lavrichenko K."/>
            <person name="Devanna P."/>
            <person name="Winkler S."/>
            <person name="Jermiin L.S."/>
            <person name="Skirmuntt E.C."/>
            <person name="Katzourakis A."/>
            <person name="Burkitt-Gray L."/>
            <person name="Ray D.A."/>
            <person name="Sullivan K.A.M."/>
            <person name="Roscito J.G."/>
            <person name="Kirilenko B.M."/>
            <person name="Davalos L.M."/>
            <person name="Corthals A.P."/>
            <person name="Power M.L."/>
            <person name="Jones G."/>
            <person name="Ransome R.D."/>
            <person name="Dechmann D.K.N."/>
            <person name="Locatelli A.G."/>
            <person name="Puechmaille S.J."/>
            <person name="Fedrigo O."/>
            <person name="Jarvis E.D."/>
            <person name="Hiller M."/>
            <person name="Vernes S.C."/>
            <person name="Myers E.W."/>
            <person name="Teeling E.C."/>
        </authorList>
    </citation>
    <scope>NUCLEOTIDE SEQUENCE [LARGE SCALE GENOMIC DNA]</scope>
    <source>
        <strain evidence="2">MRouAeg1</strain>
        <tissue evidence="2">Muscle</tissue>
    </source>
</reference>
<organism evidence="2 3">
    <name type="scientific">Rousettus aegyptiacus</name>
    <name type="common">Egyptian fruit bat</name>
    <name type="synonym">Pteropus aegyptiacus</name>
    <dbReference type="NCBI Taxonomy" id="9407"/>
    <lineage>
        <taxon>Eukaryota</taxon>
        <taxon>Metazoa</taxon>
        <taxon>Chordata</taxon>
        <taxon>Craniata</taxon>
        <taxon>Vertebrata</taxon>
        <taxon>Euteleostomi</taxon>
        <taxon>Mammalia</taxon>
        <taxon>Eutheria</taxon>
        <taxon>Laurasiatheria</taxon>
        <taxon>Chiroptera</taxon>
        <taxon>Yinpterochiroptera</taxon>
        <taxon>Pteropodoidea</taxon>
        <taxon>Pteropodidae</taxon>
        <taxon>Rousettinae</taxon>
        <taxon>Rousettus</taxon>
    </lineage>
</organism>
<accession>A0A7J8IKV7</accession>
<comment type="caution">
    <text evidence="2">The sequence shown here is derived from an EMBL/GenBank/DDBJ whole genome shotgun (WGS) entry which is preliminary data.</text>
</comment>
<evidence type="ECO:0000313" key="2">
    <source>
        <dbReference type="EMBL" id="KAF6485276.1"/>
    </source>
</evidence>
<name>A0A7J8IKV7_ROUAE</name>
<feature type="region of interest" description="Disordered" evidence="1">
    <location>
        <begin position="1"/>
        <end position="24"/>
    </location>
</feature>
<protein>
    <submittedName>
        <fullName evidence="2">Uncharacterized protein</fullName>
    </submittedName>
</protein>
<proteinExistence type="predicted"/>
<dbReference type="Proteomes" id="UP000593571">
    <property type="component" value="Unassembled WGS sequence"/>
</dbReference>
<keyword evidence="3" id="KW-1185">Reference proteome</keyword>
<dbReference type="AlphaFoldDB" id="A0A7J8IKV7"/>
<dbReference type="EMBL" id="JACASE010000003">
    <property type="protein sequence ID" value="KAF6485276.1"/>
    <property type="molecule type" value="Genomic_DNA"/>
</dbReference>
<gene>
    <name evidence="2" type="ORF">HJG63_010519</name>
</gene>
<evidence type="ECO:0000256" key="1">
    <source>
        <dbReference type="SAM" id="MobiDB-lite"/>
    </source>
</evidence>
<sequence length="161" mass="17897">MTSAALGTVGLLPSQDLPPPAPPTVLPPPHTLVAFPATPPLPWGSRLPASLSAWPLCRPATLPWTPPAAPFQRGAWPPVSPHCRPVAMLKQSDLLKVPASCVKQRQNQARWMQEQHTKINLFLYAWREQSENEIKTIPCTIASKRKKYLWQFKGKSVKLTL</sequence>